<sequence length="265" mass="30079">MQTNQKYKIIDRDLIKFIAIIPMAIGHFVDHYFGASASLINSPLLFLIAQASMIAPPIFFYFIAEGFTHTHSVKKYAARLFIFALITQIPFCLMLNGTLMLSGMITYLNVFFTLFLGLVALIVCESNMKLWAKISLVAVLEAVTYLLQIQWLIFGIPMILILYYFKDRPSTRFGLFALCSVGSLLMTTLPAALLFYSKGKTEYFNSSIIGAVIDLCYLLAGYFIVTSFYNGEKGKNPVFTKWFFYIFYPAHLFLIFIAKSIAGKY</sequence>
<dbReference type="EMBL" id="JEOB01000004">
    <property type="protein sequence ID" value="EXM38730.1"/>
    <property type="molecule type" value="Genomic_DNA"/>
</dbReference>
<feature type="transmembrane region" description="Helical" evidence="1">
    <location>
        <begin position="105"/>
        <end position="124"/>
    </location>
</feature>
<feature type="transmembrane region" description="Helical" evidence="1">
    <location>
        <begin position="208"/>
        <end position="230"/>
    </location>
</feature>
<accession>A0A011WNZ3</accession>
<dbReference type="AlphaFoldDB" id="A0A011WNZ3"/>
<feature type="transmembrane region" description="Helical" evidence="1">
    <location>
        <begin position="242"/>
        <end position="262"/>
    </location>
</feature>
<dbReference type="Proteomes" id="UP000021369">
    <property type="component" value="Unassembled WGS sequence"/>
</dbReference>
<comment type="caution">
    <text evidence="2">The sequence shown here is derived from an EMBL/GenBank/DDBJ whole genome shotgun (WGS) entry which is preliminary data.</text>
</comment>
<dbReference type="Pfam" id="PF05857">
    <property type="entry name" value="TraX"/>
    <property type="match status" value="1"/>
</dbReference>
<proteinExistence type="predicted"/>
<keyword evidence="1" id="KW-1133">Transmembrane helix</keyword>
<keyword evidence="1" id="KW-0812">Transmembrane</keyword>
<evidence type="ECO:0008006" key="5">
    <source>
        <dbReference type="Google" id="ProtNLM"/>
    </source>
</evidence>
<evidence type="ECO:0000313" key="4">
    <source>
        <dbReference type="Proteomes" id="UP000021369"/>
    </source>
</evidence>
<feature type="transmembrane region" description="Helical" evidence="1">
    <location>
        <begin position="14"/>
        <end position="33"/>
    </location>
</feature>
<keyword evidence="4" id="KW-1185">Reference proteome</keyword>
<dbReference type="EMBL" id="JEOB01000002">
    <property type="protein sequence ID" value="EXM40244.1"/>
    <property type="molecule type" value="Genomic_DNA"/>
</dbReference>
<dbReference type="PATRIC" id="fig|1341156.4.peg.1050"/>
<keyword evidence="1" id="KW-0472">Membrane</keyword>
<name>A0A011WNZ3_RUMAL</name>
<feature type="transmembrane region" description="Helical" evidence="1">
    <location>
        <begin position="45"/>
        <end position="64"/>
    </location>
</feature>
<feature type="transmembrane region" description="Helical" evidence="1">
    <location>
        <begin position="76"/>
        <end position="99"/>
    </location>
</feature>
<dbReference type="OrthoDB" id="9781069at2"/>
<feature type="transmembrane region" description="Helical" evidence="1">
    <location>
        <begin position="136"/>
        <end position="163"/>
    </location>
</feature>
<organism evidence="2 4">
    <name type="scientific">Ruminococcus albus SY3</name>
    <dbReference type="NCBI Taxonomy" id="1341156"/>
    <lineage>
        <taxon>Bacteria</taxon>
        <taxon>Bacillati</taxon>
        <taxon>Bacillota</taxon>
        <taxon>Clostridia</taxon>
        <taxon>Eubacteriales</taxon>
        <taxon>Oscillospiraceae</taxon>
        <taxon>Ruminococcus</taxon>
    </lineage>
</organism>
<evidence type="ECO:0000256" key="1">
    <source>
        <dbReference type="SAM" id="Phobius"/>
    </source>
</evidence>
<dbReference type="RefSeq" id="WP_037286987.1">
    <property type="nucleotide sequence ID" value="NZ_JEOB01000002.1"/>
</dbReference>
<protein>
    <recommendedName>
        <fullName evidence="5">Conjugal transfer protein TraX</fullName>
    </recommendedName>
</protein>
<dbReference type="InterPro" id="IPR008875">
    <property type="entry name" value="TraX"/>
</dbReference>
<gene>
    <name evidence="3" type="ORF">RASY3_08720</name>
    <name evidence="2" type="ORF">RASY3_19105</name>
</gene>
<reference evidence="2 4" key="1">
    <citation type="submission" date="2013-06" db="EMBL/GenBank/DDBJ databases">
        <title>Rumen cellulosomics: divergent fiber-degrading strategies revealed by comparative genome-wide analysis of six Ruminococcal strains.</title>
        <authorList>
            <person name="Dassa B."/>
            <person name="Borovok I."/>
            <person name="Lamed R."/>
            <person name="Flint H."/>
            <person name="Yeoman C.J."/>
            <person name="White B."/>
            <person name="Bayer E.A."/>
        </authorList>
    </citation>
    <scope>NUCLEOTIDE SEQUENCE [LARGE SCALE GENOMIC DNA]</scope>
    <source>
        <strain evidence="2 4">SY3</strain>
    </source>
</reference>
<feature type="transmembrane region" description="Helical" evidence="1">
    <location>
        <begin position="175"/>
        <end position="196"/>
    </location>
</feature>
<evidence type="ECO:0000313" key="2">
    <source>
        <dbReference type="EMBL" id="EXM38730.1"/>
    </source>
</evidence>
<evidence type="ECO:0000313" key="3">
    <source>
        <dbReference type="EMBL" id="EXM40244.1"/>
    </source>
</evidence>